<proteinExistence type="predicted"/>
<evidence type="ECO:0000313" key="2">
    <source>
        <dbReference type="EMBL" id="SQB21369.1"/>
    </source>
</evidence>
<gene>
    <name evidence="2" type="ORF">NCTC10786_00678</name>
</gene>
<sequence>MTVMTRREPTVMQPQTTGSSSAHFYAPGGKASIRNVWGCRASVGGERPVCAAKRWRCWRKLA</sequence>
<protein>
    <submittedName>
        <fullName evidence="2">Uncharacterized protein</fullName>
    </submittedName>
</protein>
<reference evidence="2 3" key="1">
    <citation type="submission" date="2018-06" db="EMBL/GenBank/DDBJ databases">
        <authorList>
            <consortium name="Pathogen Informatics"/>
            <person name="Doyle S."/>
        </authorList>
    </citation>
    <scope>NUCLEOTIDE SEQUENCE [LARGE SCALE GENOMIC DNA]</scope>
    <source>
        <strain evidence="2 3">NCTC10786</strain>
    </source>
</reference>
<dbReference type="AlphaFoldDB" id="A0A2X2X640"/>
<evidence type="ECO:0000256" key="1">
    <source>
        <dbReference type="SAM" id="MobiDB-lite"/>
    </source>
</evidence>
<evidence type="ECO:0000313" key="3">
    <source>
        <dbReference type="Proteomes" id="UP000251584"/>
    </source>
</evidence>
<feature type="region of interest" description="Disordered" evidence="1">
    <location>
        <begin position="1"/>
        <end position="24"/>
    </location>
</feature>
<dbReference type="Proteomes" id="UP000251584">
    <property type="component" value="Unassembled WGS sequence"/>
</dbReference>
<dbReference type="EMBL" id="UAVY01000001">
    <property type="protein sequence ID" value="SQB21369.1"/>
    <property type="molecule type" value="Genomic_DNA"/>
</dbReference>
<accession>A0A2X2X640</accession>
<name>A0A2X2X640_CITKO</name>
<organism evidence="2 3">
    <name type="scientific">Citrobacter koseri</name>
    <name type="common">Citrobacter diversus</name>
    <dbReference type="NCBI Taxonomy" id="545"/>
    <lineage>
        <taxon>Bacteria</taxon>
        <taxon>Pseudomonadati</taxon>
        <taxon>Pseudomonadota</taxon>
        <taxon>Gammaproteobacteria</taxon>
        <taxon>Enterobacterales</taxon>
        <taxon>Enterobacteriaceae</taxon>
        <taxon>Citrobacter</taxon>
    </lineage>
</organism>
<feature type="compositionally biased region" description="Polar residues" evidence="1">
    <location>
        <begin position="12"/>
        <end position="22"/>
    </location>
</feature>